<gene>
    <name evidence="1" type="ORF">DLAC_01878</name>
</gene>
<dbReference type="Pfam" id="PF14516">
    <property type="entry name" value="AAA_35"/>
    <property type="match status" value="1"/>
</dbReference>
<dbReference type="Proteomes" id="UP000076078">
    <property type="component" value="Unassembled WGS sequence"/>
</dbReference>
<comment type="caution">
    <text evidence="1">The sequence shown here is derived from an EMBL/GenBank/DDBJ whole genome shotgun (WGS) entry which is preliminary data.</text>
</comment>
<sequence length="656" mass="76073">MNINNNNTYTQPTTFTNFDIPNEHWDTEAVQKWCKFIGIPENDIILIRNYKLDGFWLIFKHNSGNLGKELKDYGVSPTSSVRILAKFPLQNQVYQVASFSTNGAIPISERNNRYYYLERKNNSTLLDQILRHNYILFHGARSSGKTTKIYTIMDHLTKIGFFTIYVTLEDQFTFKSTEEFWNRLLIVINRGIAKMNLNVKFTNAHTIFDINDAISQQIFQNRDVVLFIDEFDRIFDAPPQVKSNILGRMRSWKQNKREFFLKSVVFIGPFDILKIDSYQYSPFNIVDQVSTQDFTQEEVKEYFGMYQHIKHCTIDSNVVDDIFSLTNGHPGLVNVCGRIIDTNINLNTICIDDWNKYVSSKLIFGLLGYATVDRMMSSIETQNDLCKETLIHYVKIFPEFIDLYGLLNNETKYLISMGFLKYQSESVAGTFKVMKCSLKSRLIKYCILTKINTIHRRQPPPDAFPINNGIVDIFTMVKTLTPTFHYSSAMLTIKNYRGFGDGPKRDSLVPSEAFYHFELVATIKNWEPLVGINPNVRTGLNTKDRADIVIEFKSKKFVLEIVAHSTFKDVENHIKRGTRYKTSIDATEVWIIHYTSGKQTKNSRYPSSIPGVGVIHIWHNSEFNDFDFVCYQPLPYDKDQIMTDVGSDEEEMEDEE</sequence>
<dbReference type="InterPro" id="IPR027417">
    <property type="entry name" value="P-loop_NTPase"/>
</dbReference>
<dbReference type="SUPFAM" id="SSF52540">
    <property type="entry name" value="P-loop containing nucleoside triphosphate hydrolases"/>
    <property type="match status" value="1"/>
</dbReference>
<protein>
    <submittedName>
        <fullName evidence="1">Uncharacterized protein</fullName>
    </submittedName>
</protein>
<name>A0A152A6L8_TIELA</name>
<evidence type="ECO:0000313" key="1">
    <source>
        <dbReference type="EMBL" id="KYR01860.1"/>
    </source>
</evidence>
<organism evidence="1 2">
    <name type="scientific">Tieghemostelium lacteum</name>
    <name type="common">Slime mold</name>
    <name type="synonym">Dictyostelium lacteum</name>
    <dbReference type="NCBI Taxonomy" id="361077"/>
    <lineage>
        <taxon>Eukaryota</taxon>
        <taxon>Amoebozoa</taxon>
        <taxon>Evosea</taxon>
        <taxon>Eumycetozoa</taxon>
        <taxon>Dictyostelia</taxon>
        <taxon>Dictyosteliales</taxon>
        <taxon>Raperosteliaceae</taxon>
        <taxon>Tieghemostelium</taxon>
    </lineage>
</organism>
<dbReference type="STRING" id="361077.A0A152A6L8"/>
<dbReference type="Gene3D" id="3.40.50.300">
    <property type="entry name" value="P-loop containing nucleotide triphosphate hydrolases"/>
    <property type="match status" value="1"/>
</dbReference>
<dbReference type="OrthoDB" id="21073at2759"/>
<reference evidence="1 2" key="1">
    <citation type="submission" date="2015-12" db="EMBL/GenBank/DDBJ databases">
        <title>Dictyostelia acquired genes for synthesis and detection of signals that induce cell-type specialization by lateral gene transfer from prokaryotes.</title>
        <authorList>
            <person name="Gloeckner G."/>
            <person name="Schaap P."/>
        </authorList>
    </citation>
    <scope>NUCLEOTIDE SEQUENCE [LARGE SCALE GENOMIC DNA]</scope>
    <source>
        <strain evidence="1 2">TK</strain>
    </source>
</reference>
<dbReference type="EMBL" id="LODT01000006">
    <property type="protein sequence ID" value="KYR01860.1"/>
    <property type="molecule type" value="Genomic_DNA"/>
</dbReference>
<keyword evidence="2" id="KW-1185">Reference proteome</keyword>
<proteinExistence type="predicted"/>
<dbReference type="InParanoid" id="A0A152A6L8"/>
<dbReference type="AlphaFoldDB" id="A0A152A6L8"/>
<evidence type="ECO:0000313" key="2">
    <source>
        <dbReference type="Proteomes" id="UP000076078"/>
    </source>
</evidence>
<accession>A0A152A6L8</accession>